<feature type="compositionally biased region" description="Basic residues" evidence="1">
    <location>
        <begin position="192"/>
        <end position="203"/>
    </location>
</feature>
<feature type="compositionally biased region" description="Low complexity" evidence="1">
    <location>
        <begin position="1"/>
        <end position="12"/>
    </location>
</feature>
<evidence type="ECO:0000313" key="3">
    <source>
        <dbReference type="Proteomes" id="UP000230002"/>
    </source>
</evidence>
<evidence type="ECO:0000256" key="1">
    <source>
        <dbReference type="SAM" id="MobiDB-lite"/>
    </source>
</evidence>
<feature type="compositionally biased region" description="Polar residues" evidence="1">
    <location>
        <begin position="463"/>
        <end position="472"/>
    </location>
</feature>
<feature type="compositionally biased region" description="Basic and acidic residues" evidence="1">
    <location>
        <begin position="67"/>
        <end position="81"/>
    </location>
</feature>
<feature type="compositionally biased region" description="Low complexity" evidence="1">
    <location>
        <begin position="174"/>
        <end position="190"/>
    </location>
</feature>
<feature type="compositionally biased region" description="Low complexity" evidence="1">
    <location>
        <begin position="527"/>
        <end position="545"/>
    </location>
</feature>
<organism evidence="2 3">
    <name type="scientific">Ganoderma sinense ZZ0214-1</name>
    <dbReference type="NCBI Taxonomy" id="1077348"/>
    <lineage>
        <taxon>Eukaryota</taxon>
        <taxon>Fungi</taxon>
        <taxon>Dikarya</taxon>
        <taxon>Basidiomycota</taxon>
        <taxon>Agaricomycotina</taxon>
        <taxon>Agaricomycetes</taxon>
        <taxon>Polyporales</taxon>
        <taxon>Polyporaceae</taxon>
        <taxon>Ganoderma</taxon>
    </lineage>
</organism>
<dbReference type="AlphaFoldDB" id="A0A2G8RUH5"/>
<protein>
    <submittedName>
        <fullName evidence="2">Uncharacterized protein</fullName>
    </submittedName>
</protein>
<dbReference type="OrthoDB" id="3055857at2759"/>
<feature type="region of interest" description="Disordered" evidence="1">
    <location>
        <begin position="463"/>
        <end position="500"/>
    </location>
</feature>
<feature type="compositionally biased region" description="Basic and acidic residues" evidence="1">
    <location>
        <begin position="634"/>
        <end position="643"/>
    </location>
</feature>
<feature type="region of interest" description="Disordered" evidence="1">
    <location>
        <begin position="1"/>
        <end position="109"/>
    </location>
</feature>
<gene>
    <name evidence="2" type="ORF">GSI_13055</name>
</gene>
<keyword evidence="3" id="KW-1185">Reference proteome</keyword>
<feature type="region of interest" description="Disordered" evidence="1">
    <location>
        <begin position="339"/>
        <end position="385"/>
    </location>
</feature>
<feature type="region of interest" description="Disordered" evidence="1">
    <location>
        <begin position="224"/>
        <end position="260"/>
    </location>
</feature>
<evidence type="ECO:0000313" key="2">
    <source>
        <dbReference type="EMBL" id="PIL25166.1"/>
    </source>
</evidence>
<dbReference type="EMBL" id="AYKW01000056">
    <property type="protein sequence ID" value="PIL25166.1"/>
    <property type="molecule type" value="Genomic_DNA"/>
</dbReference>
<accession>A0A2G8RUH5</accession>
<feature type="compositionally biased region" description="Polar residues" evidence="1">
    <location>
        <begin position="572"/>
        <end position="604"/>
    </location>
</feature>
<name>A0A2G8RUH5_9APHY</name>
<comment type="caution">
    <text evidence="2">The sequence shown here is derived from an EMBL/GenBank/DDBJ whole genome shotgun (WGS) entry which is preliminary data.</text>
</comment>
<feature type="region of interest" description="Disordered" evidence="1">
    <location>
        <begin position="526"/>
        <end position="643"/>
    </location>
</feature>
<feature type="compositionally biased region" description="Polar residues" evidence="1">
    <location>
        <begin position="231"/>
        <end position="243"/>
    </location>
</feature>
<proteinExistence type="predicted"/>
<reference evidence="2 3" key="1">
    <citation type="journal article" date="2015" name="Sci. Rep.">
        <title>Chromosome-level genome map provides insights into diverse defense mechanisms in the medicinal fungus Ganoderma sinense.</title>
        <authorList>
            <person name="Zhu Y."/>
            <person name="Xu J."/>
            <person name="Sun C."/>
            <person name="Zhou S."/>
            <person name="Xu H."/>
            <person name="Nelson D.R."/>
            <person name="Qian J."/>
            <person name="Song J."/>
            <person name="Luo H."/>
            <person name="Xiang L."/>
            <person name="Li Y."/>
            <person name="Xu Z."/>
            <person name="Ji A."/>
            <person name="Wang L."/>
            <person name="Lu S."/>
            <person name="Hayward A."/>
            <person name="Sun W."/>
            <person name="Li X."/>
            <person name="Schwartz D.C."/>
            <person name="Wang Y."/>
            <person name="Chen S."/>
        </authorList>
    </citation>
    <scope>NUCLEOTIDE SEQUENCE [LARGE SCALE GENOMIC DNA]</scope>
    <source>
        <strain evidence="2 3">ZZ0214-1</strain>
    </source>
</reference>
<sequence>MASSSRRPLTTYSRRRTRRRDVEPTATQSSPIRALSPDKDEVAFSVMANRMNKRARLVSRSINAADDAEKTGDKDAVVEGRPHKRQKPTSSPDPNAPPDGDYMRANHPPTALHVHTPRLVAPSDHFMVFSPARLAHAARDGLSPLPVAKRLLLRTSSRNFKENAAQLGSRSLASPFSSRPGSRASSPGRSTRGGRKRPAHHSRVFSQLDALQDKVVDRNTIQATYVGGSQVPPTTTGGTNSANEGKPSIQAHHNRSSSTPTLHTALDHLSSRHWLVPAKAALPHPPPTTSSDADVDVEHGRMDTAVEHASFFIDAPMQISTPPPRRRSSTVGAWIHGLMPQLDADPPPPVKSFRYDSDVDMSDNSLPGSPLDSRPSQPAQPRRRRRTIVHLSSDSLFSSSLNFSALLSETKQYPRPPASEGSRSPELQSHILESDLGPAFSLGSSPISSASRIRPNRLVVTRSLPSVSSQGLSDCRRDLAGPSSSPSTGPPVRVSPDPDGDELLDLFSVLGLDEDQKWTSFHRTDDSGVVLSSSSRSLGARASTSAVSKDGGARRKRGDTIRASDYAKLPATGSSVSLDSGSKQLSASRRTRSGTVTQASSSGSTRRKHDGWPTIKMRTNPEPLRADESEDDELLLKDGDVIE</sequence>
<dbReference type="Proteomes" id="UP000230002">
    <property type="component" value="Unassembled WGS sequence"/>
</dbReference>
<feature type="region of interest" description="Disordered" evidence="1">
    <location>
        <begin position="163"/>
        <end position="203"/>
    </location>
</feature>
<feature type="compositionally biased region" description="Low complexity" evidence="1">
    <location>
        <begin position="481"/>
        <end position="495"/>
    </location>
</feature>